<comment type="similarity">
    <text evidence="2">Belongs to the 2H phosphoesterase superfamily. ThpR family.</text>
</comment>
<keyword evidence="1 2" id="KW-0378">Hydrolase</keyword>
<dbReference type="OrthoDB" id="9787070at2"/>
<dbReference type="PANTHER" id="PTHR35561">
    <property type="entry name" value="RNA 2',3'-CYCLIC PHOSPHODIESTERASE"/>
    <property type="match status" value="1"/>
</dbReference>
<feature type="short sequence motif" description="HXTX 1" evidence="2">
    <location>
        <begin position="40"/>
        <end position="43"/>
    </location>
</feature>
<feature type="short sequence motif" description="HXTX 2" evidence="2">
    <location>
        <begin position="123"/>
        <end position="126"/>
    </location>
</feature>
<keyword evidence="4" id="KW-1185">Reference proteome</keyword>
<dbReference type="Pfam" id="PF13563">
    <property type="entry name" value="2_5_RNA_ligase2"/>
    <property type="match status" value="1"/>
</dbReference>
<comment type="function">
    <text evidence="2">Hydrolyzes RNA 2',3'-cyclic phosphodiester to an RNA 2'-phosphomonoester.</text>
</comment>
<proteinExistence type="inferred from homology"/>
<organism evidence="3 4">
    <name type="scientific">Pseudonocardia sulfidoxydans NBRC 16205</name>
    <dbReference type="NCBI Taxonomy" id="1223511"/>
    <lineage>
        <taxon>Bacteria</taxon>
        <taxon>Bacillati</taxon>
        <taxon>Actinomycetota</taxon>
        <taxon>Actinomycetes</taxon>
        <taxon>Pseudonocardiales</taxon>
        <taxon>Pseudonocardiaceae</taxon>
        <taxon>Pseudonocardia</taxon>
    </lineage>
</organism>
<dbReference type="InterPro" id="IPR004175">
    <property type="entry name" value="RNA_CPDase"/>
</dbReference>
<evidence type="ECO:0000256" key="2">
    <source>
        <dbReference type="HAMAP-Rule" id="MF_01940"/>
    </source>
</evidence>
<dbReference type="HAMAP" id="MF_01940">
    <property type="entry name" value="RNA_CPDase"/>
    <property type="match status" value="1"/>
</dbReference>
<feature type="active site" description="Proton acceptor" evidence="2">
    <location>
        <position position="123"/>
    </location>
</feature>
<dbReference type="EMBL" id="BJVJ01000082">
    <property type="protein sequence ID" value="GEL26270.1"/>
    <property type="molecule type" value="Genomic_DNA"/>
</dbReference>
<gene>
    <name evidence="3" type="ORF">PSU4_52240</name>
</gene>
<dbReference type="PANTHER" id="PTHR35561:SF1">
    <property type="entry name" value="RNA 2',3'-CYCLIC PHOSPHODIESTERASE"/>
    <property type="match status" value="1"/>
</dbReference>
<comment type="catalytic activity">
    <reaction evidence="2">
        <text>a 3'-end 2',3'-cyclophospho-ribonucleotide-RNA + H2O = a 3'-end 2'-phospho-ribonucleotide-RNA + H(+)</text>
        <dbReference type="Rhea" id="RHEA:11828"/>
        <dbReference type="Rhea" id="RHEA-COMP:10464"/>
        <dbReference type="Rhea" id="RHEA-COMP:17353"/>
        <dbReference type="ChEBI" id="CHEBI:15377"/>
        <dbReference type="ChEBI" id="CHEBI:15378"/>
        <dbReference type="ChEBI" id="CHEBI:83064"/>
        <dbReference type="ChEBI" id="CHEBI:173113"/>
        <dbReference type="EC" id="3.1.4.58"/>
    </reaction>
</comment>
<dbReference type="NCBIfam" id="TIGR02258">
    <property type="entry name" value="2_5_ligase"/>
    <property type="match status" value="1"/>
</dbReference>
<dbReference type="SUPFAM" id="SSF55144">
    <property type="entry name" value="LigT-like"/>
    <property type="match status" value="1"/>
</dbReference>
<dbReference type="RefSeq" id="WP_147113961.1">
    <property type="nucleotide sequence ID" value="NZ_BJVJ01000082.1"/>
</dbReference>
<evidence type="ECO:0000256" key="1">
    <source>
        <dbReference type="ARBA" id="ARBA00022801"/>
    </source>
</evidence>
<evidence type="ECO:0000313" key="4">
    <source>
        <dbReference type="Proteomes" id="UP000321685"/>
    </source>
</evidence>
<dbReference type="EC" id="3.1.4.58" evidence="2"/>
<dbReference type="Gene3D" id="3.90.1140.10">
    <property type="entry name" value="Cyclic phosphodiesterase"/>
    <property type="match status" value="1"/>
</dbReference>
<dbReference type="GO" id="GO:0008664">
    <property type="term" value="F:RNA 2',3'-cyclic 3'-phosphodiesterase activity"/>
    <property type="evidence" value="ECO:0007669"/>
    <property type="project" value="UniProtKB-EC"/>
</dbReference>
<reference evidence="3 4" key="1">
    <citation type="submission" date="2019-07" db="EMBL/GenBank/DDBJ databases">
        <title>Whole genome shotgun sequence of Pseudonocardia sulfidoxydans NBRC 16205.</title>
        <authorList>
            <person name="Hosoyama A."/>
            <person name="Uohara A."/>
            <person name="Ohji S."/>
            <person name="Ichikawa N."/>
        </authorList>
    </citation>
    <scope>NUCLEOTIDE SEQUENCE [LARGE SCALE GENOMIC DNA]</scope>
    <source>
        <strain evidence="3 4">NBRC 16205</strain>
    </source>
</reference>
<sequence>MRLFVALLPSPVTIAAVDAAVAPVRAARPELRWVAPQRWHVTLAFLGEVPDERRDDLEERLGRAARRAAPLRLTVDGAGRFGDRTLWARVDGDRERLRRLAEAAQAAAARARIPVDRTRFRAHLTLAAARPPASVRAAVAELDPLLRNGPEETVTRMCVVRSLLGKGPGGTPRYEPVAAWRLGDAR</sequence>
<evidence type="ECO:0000313" key="3">
    <source>
        <dbReference type="EMBL" id="GEL26270.1"/>
    </source>
</evidence>
<accession>A0A511DN82</accession>
<name>A0A511DN82_9PSEU</name>
<dbReference type="GO" id="GO:0004113">
    <property type="term" value="F:2',3'-cyclic-nucleotide 3'-phosphodiesterase activity"/>
    <property type="evidence" value="ECO:0007669"/>
    <property type="project" value="InterPro"/>
</dbReference>
<comment type="caution">
    <text evidence="3">The sequence shown here is derived from an EMBL/GenBank/DDBJ whole genome shotgun (WGS) entry which is preliminary data.</text>
</comment>
<dbReference type="InterPro" id="IPR009097">
    <property type="entry name" value="Cyclic_Pdiesterase"/>
</dbReference>
<feature type="active site" description="Proton donor" evidence="2">
    <location>
        <position position="40"/>
    </location>
</feature>
<dbReference type="AlphaFoldDB" id="A0A511DN82"/>
<protein>
    <recommendedName>
        <fullName evidence="2">RNA 2',3'-cyclic phosphodiesterase</fullName>
        <shortName evidence="2">RNA 2',3'-CPDase</shortName>
        <ecNumber evidence="2">3.1.4.58</ecNumber>
    </recommendedName>
</protein>
<dbReference type="Proteomes" id="UP000321685">
    <property type="component" value="Unassembled WGS sequence"/>
</dbReference>